<organism evidence="7 8">
    <name type="scientific">Dioscorea zingiberensis</name>
    <dbReference type="NCBI Taxonomy" id="325984"/>
    <lineage>
        <taxon>Eukaryota</taxon>
        <taxon>Viridiplantae</taxon>
        <taxon>Streptophyta</taxon>
        <taxon>Embryophyta</taxon>
        <taxon>Tracheophyta</taxon>
        <taxon>Spermatophyta</taxon>
        <taxon>Magnoliopsida</taxon>
        <taxon>Liliopsida</taxon>
        <taxon>Dioscoreales</taxon>
        <taxon>Dioscoreaceae</taxon>
        <taxon>Dioscorea</taxon>
    </lineage>
</organism>
<dbReference type="PROSITE" id="PS00063">
    <property type="entry name" value="ALDOKETO_REDUCTASE_3"/>
    <property type="match status" value="1"/>
</dbReference>
<evidence type="ECO:0000256" key="3">
    <source>
        <dbReference type="PIRSR" id="PIRSR000097-1"/>
    </source>
</evidence>
<dbReference type="Proteomes" id="UP001085076">
    <property type="component" value="Miscellaneous, Linkage group lg01"/>
</dbReference>
<dbReference type="GO" id="GO:0019290">
    <property type="term" value="P:siderophore biosynthetic process"/>
    <property type="evidence" value="ECO:0007669"/>
    <property type="project" value="UniProtKB-ARBA"/>
</dbReference>
<dbReference type="PIRSF" id="PIRSF000097">
    <property type="entry name" value="AKR"/>
    <property type="match status" value="1"/>
</dbReference>
<keyword evidence="2" id="KW-0560">Oxidoreductase</keyword>
<dbReference type="CDD" id="cd19124">
    <property type="entry name" value="AKR_AKR4A_4B"/>
    <property type="match status" value="1"/>
</dbReference>
<evidence type="ECO:0000256" key="4">
    <source>
        <dbReference type="PIRSR" id="PIRSR000097-2"/>
    </source>
</evidence>
<feature type="binding site" evidence="4">
    <location>
        <position position="146"/>
    </location>
    <ligand>
        <name>substrate</name>
    </ligand>
</feature>
<dbReference type="GO" id="GO:1990641">
    <property type="term" value="P:response to iron ion starvation"/>
    <property type="evidence" value="ECO:0007669"/>
    <property type="project" value="UniProtKB-ARBA"/>
</dbReference>
<proteinExistence type="inferred from homology"/>
<accession>A0A9D5HT89</accession>
<feature type="domain" description="NADP-dependent oxidoreductase" evidence="6">
    <location>
        <begin position="49"/>
        <end position="316"/>
    </location>
</feature>
<feature type="active site" description="Proton donor" evidence="3">
    <location>
        <position position="83"/>
    </location>
</feature>
<dbReference type="PROSITE" id="PS00798">
    <property type="entry name" value="ALDOKETO_REDUCTASE_1"/>
    <property type="match status" value="1"/>
</dbReference>
<dbReference type="GO" id="GO:0033707">
    <property type="term" value="F:3''-deamino-3''-oxonicotianamine reductase activity"/>
    <property type="evidence" value="ECO:0007669"/>
    <property type="project" value="UniProtKB-ARBA"/>
</dbReference>
<feature type="site" description="Lowers pKa of active site Tyr" evidence="5">
    <location>
        <position position="113"/>
    </location>
</feature>
<dbReference type="Pfam" id="PF00248">
    <property type="entry name" value="Aldo_ket_red"/>
    <property type="match status" value="1"/>
</dbReference>
<dbReference type="InterPro" id="IPR044497">
    <property type="entry name" value="AKR4A/B"/>
</dbReference>
<dbReference type="InterPro" id="IPR020471">
    <property type="entry name" value="AKR"/>
</dbReference>
<evidence type="ECO:0000313" key="8">
    <source>
        <dbReference type="Proteomes" id="UP001085076"/>
    </source>
</evidence>
<evidence type="ECO:0000256" key="5">
    <source>
        <dbReference type="PIRSR" id="PIRSR000097-3"/>
    </source>
</evidence>
<dbReference type="FunFam" id="3.20.20.100:FF:000014">
    <property type="entry name" value="NAD(P)-linked oxidoreductase superfamily protein"/>
    <property type="match status" value="1"/>
</dbReference>
<dbReference type="InterPro" id="IPR036812">
    <property type="entry name" value="NAD(P)_OxRdtase_dom_sf"/>
</dbReference>
<name>A0A9D5HT89_9LILI</name>
<evidence type="ECO:0000259" key="6">
    <source>
        <dbReference type="Pfam" id="PF00248"/>
    </source>
</evidence>
<reference evidence="7" key="1">
    <citation type="submission" date="2021-03" db="EMBL/GenBank/DDBJ databases">
        <authorList>
            <person name="Li Z."/>
            <person name="Yang C."/>
        </authorList>
    </citation>
    <scope>NUCLEOTIDE SEQUENCE</scope>
    <source>
        <strain evidence="7">Dzin_1.0</strain>
        <tissue evidence="7">Leaf</tissue>
    </source>
</reference>
<evidence type="ECO:0000313" key="7">
    <source>
        <dbReference type="EMBL" id="KAJ0987302.1"/>
    </source>
</evidence>
<dbReference type="AlphaFoldDB" id="A0A9D5HT89"/>
<dbReference type="PANTHER" id="PTHR11732">
    <property type="entry name" value="ALDO/KETO REDUCTASE"/>
    <property type="match status" value="1"/>
</dbReference>
<sequence length="344" mass="38317">MVSIQEMTLATAVSLPAPLPVTHLTPKKPVMIPEVSLSSAGARPIPLVGMGTAAYPFSPETTKPAILHAIELGYRHFDTATVYQSEEPLGGAIADALKLGFISSRAELFITSKVWCNECHPHLVLPALKRSLRALQLEYLDLYLIHLPISSKPEGSLYPIYCEDLLPLDLKPLWEVMEECQKLGLVKAIGVSNFSCKLIEELLLTAKIPPAVNQVEMHPVWQQKELREFCAKKGIHVTAYSPIGGQAGENSRNMVLECDVLKEIAKVRGKTVAQVSLRWGYEQGVSMVVKSFNKERIEENIQIFDWELTDEELYRISLIPQSKKVTPNLMLLGQLPKSLDYDFA</sequence>
<comment type="caution">
    <text evidence="7">The sequence shown here is derived from an EMBL/GenBank/DDBJ whole genome shotgun (WGS) entry which is preliminary data.</text>
</comment>
<dbReference type="InterPro" id="IPR018170">
    <property type="entry name" value="Aldo/ket_reductase_CS"/>
</dbReference>
<reference evidence="7" key="2">
    <citation type="journal article" date="2022" name="Hortic Res">
        <title>The genome of Dioscorea zingiberensis sheds light on the biosynthesis, origin and evolution of the medicinally important diosgenin saponins.</title>
        <authorList>
            <person name="Li Y."/>
            <person name="Tan C."/>
            <person name="Li Z."/>
            <person name="Guo J."/>
            <person name="Li S."/>
            <person name="Chen X."/>
            <person name="Wang C."/>
            <person name="Dai X."/>
            <person name="Yang H."/>
            <person name="Song W."/>
            <person name="Hou L."/>
            <person name="Xu J."/>
            <person name="Tong Z."/>
            <person name="Xu A."/>
            <person name="Yuan X."/>
            <person name="Wang W."/>
            <person name="Yang Q."/>
            <person name="Chen L."/>
            <person name="Sun Z."/>
            <person name="Wang K."/>
            <person name="Pan B."/>
            <person name="Chen J."/>
            <person name="Bao Y."/>
            <person name="Liu F."/>
            <person name="Qi X."/>
            <person name="Gang D.R."/>
            <person name="Wen J."/>
            <person name="Li J."/>
        </authorList>
    </citation>
    <scope>NUCLEOTIDE SEQUENCE</scope>
    <source>
        <strain evidence="7">Dzin_1.0</strain>
    </source>
</reference>
<gene>
    <name evidence="7" type="ORF">J5N97_005658</name>
</gene>
<dbReference type="OrthoDB" id="416253at2759"/>
<evidence type="ECO:0000256" key="1">
    <source>
        <dbReference type="ARBA" id="ARBA00007905"/>
    </source>
</evidence>
<keyword evidence="8" id="KW-1185">Reference proteome</keyword>
<dbReference type="PRINTS" id="PR00069">
    <property type="entry name" value="ALDKETRDTASE"/>
</dbReference>
<dbReference type="PROSITE" id="PS00062">
    <property type="entry name" value="ALDOKETO_REDUCTASE_2"/>
    <property type="match status" value="1"/>
</dbReference>
<dbReference type="SUPFAM" id="SSF51430">
    <property type="entry name" value="NAD(P)-linked oxidoreductase"/>
    <property type="match status" value="1"/>
</dbReference>
<comment type="similarity">
    <text evidence="1">Belongs to the aldo/keto reductase family.</text>
</comment>
<dbReference type="EMBL" id="JAGGNH010000001">
    <property type="protein sequence ID" value="KAJ0987302.1"/>
    <property type="molecule type" value="Genomic_DNA"/>
</dbReference>
<evidence type="ECO:0000256" key="2">
    <source>
        <dbReference type="ARBA" id="ARBA00023002"/>
    </source>
</evidence>
<protein>
    <recommendedName>
        <fullName evidence="6">NADP-dependent oxidoreductase domain-containing protein</fullName>
    </recommendedName>
</protein>
<dbReference type="InterPro" id="IPR023210">
    <property type="entry name" value="NADP_OxRdtase_dom"/>
</dbReference>
<dbReference type="Gene3D" id="3.20.20.100">
    <property type="entry name" value="NADP-dependent oxidoreductase domain"/>
    <property type="match status" value="1"/>
</dbReference>